<dbReference type="EMBL" id="CP024870">
    <property type="protein sequence ID" value="ATX70996.1"/>
    <property type="molecule type" value="Genomic_DNA"/>
</dbReference>
<sequence length="311" mass="36609">MKKNSISIIGDGFFLINEHQTFRFDRKMARSAIENIQFPIIVLDTEFVNYSHDTGEFTSKLYDKKNRDLVYVIQYSFAKSLKEISSRNNKKAIKSITIKRAFNDSDYDFYDQYSKMIKSFLNMCRNKEIKTIVCAGGVNDIKIINQWINENKKLFARKTLNMAFYNKDTKELNASYFDIYHVLENSFSFSNTCSDGSEFYNANNLPKGKQADDMIALTSSKKFFDWFEGVGSNNILKSENEEIHDLCKKAYKLYAYPLQKKMNFDEYKVLNKAIKQVIDHCYNDVLRVLVFLEFIYEFSYLSYTKNSYIKK</sequence>
<evidence type="ECO:0000313" key="1">
    <source>
        <dbReference type="EMBL" id="ATX70996.1"/>
    </source>
</evidence>
<name>A0A2K8KPF0_9MOLU</name>
<dbReference type="Proteomes" id="UP000231179">
    <property type="component" value="Chromosome"/>
</dbReference>
<organism evidence="1 2">
    <name type="scientific">Spiroplasma clarkii</name>
    <dbReference type="NCBI Taxonomy" id="2139"/>
    <lineage>
        <taxon>Bacteria</taxon>
        <taxon>Bacillati</taxon>
        <taxon>Mycoplasmatota</taxon>
        <taxon>Mollicutes</taxon>
        <taxon>Entomoplasmatales</taxon>
        <taxon>Spiroplasmataceae</taxon>
        <taxon>Spiroplasma</taxon>
    </lineage>
</organism>
<accession>A0A2K8KPF0</accession>
<dbReference type="AlphaFoldDB" id="A0A2K8KPF0"/>
<protein>
    <submittedName>
        <fullName evidence="1">Uncharacterized protein</fullName>
    </submittedName>
</protein>
<proteinExistence type="predicted"/>
<reference evidence="1 2" key="1">
    <citation type="submission" date="2017-11" db="EMBL/GenBank/DDBJ databases">
        <title>Complete genome sequence of Spiroplasma clarkii CN-5 (DSM 19994).</title>
        <authorList>
            <person name="Tsai Y.-M."/>
            <person name="Chang A."/>
            <person name="Lo W.-S."/>
            <person name="Kuo C.-H."/>
        </authorList>
    </citation>
    <scope>NUCLEOTIDE SEQUENCE [LARGE SCALE GENOMIC DNA]</scope>
    <source>
        <strain evidence="1 2">CN-5</strain>
    </source>
</reference>
<evidence type="ECO:0000313" key="2">
    <source>
        <dbReference type="Proteomes" id="UP000231179"/>
    </source>
</evidence>
<dbReference type="RefSeq" id="WP_100254543.1">
    <property type="nucleotide sequence ID" value="NZ_CP024870.1"/>
</dbReference>
<gene>
    <name evidence="1" type="ORF">SCLAR_v1c06790</name>
</gene>
<keyword evidence="2" id="KW-1185">Reference proteome</keyword>